<proteinExistence type="inferred from homology"/>
<feature type="active site" description="Charge relay system" evidence="5">
    <location>
        <position position="208"/>
    </location>
</feature>
<dbReference type="PANTHER" id="PTHR46072">
    <property type="entry name" value="AMIDASE-RELATED-RELATED"/>
    <property type="match status" value="1"/>
</dbReference>
<evidence type="ECO:0000256" key="1">
    <source>
        <dbReference type="ARBA" id="ARBA00001311"/>
    </source>
</evidence>
<evidence type="ECO:0000256" key="6">
    <source>
        <dbReference type="PIRSR" id="PIRSR001221-2"/>
    </source>
</evidence>
<evidence type="ECO:0000256" key="2">
    <source>
        <dbReference type="ARBA" id="ARBA00009199"/>
    </source>
</evidence>
<feature type="binding site" evidence="6">
    <location>
        <begin position="229"/>
        <end position="232"/>
    </location>
    <ligand>
        <name>substrate</name>
    </ligand>
</feature>
<keyword evidence="4" id="KW-0378">Hydrolase</keyword>
<evidence type="ECO:0000313" key="9">
    <source>
        <dbReference type="Proteomes" id="UP000664203"/>
    </source>
</evidence>
<evidence type="ECO:0000313" key="8">
    <source>
        <dbReference type="EMBL" id="CAF9930898.1"/>
    </source>
</evidence>
<dbReference type="PANTHER" id="PTHR46072:SF4">
    <property type="entry name" value="AMIDASE C550.07-RELATED"/>
    <property type="match status" value="1"/>
</dbReference>
<feature type="domain" description="Amidase" evidence="7">
    <location>
        <begin position="79"/>
        <end position="544"/>
    </location>
</feature>
<evidence type="ECO:0000256" key="3">
    <source>
        <dbReference type="ARBA" id="ARBA00012922"/>
    </source>
</evidence>
<comment type="similarity">
    <text evidence="2">Belongs to the amidase family.</text>
</comment>
<dbReference type="PIRSF" id="PIRSF001221">
    <property type="entry name" value="Amidase_fungi"/>
    <property type="match status" value="1"/>
</dbReference>
<dbReference type="InterPro" id="IPR036928">
    <property type="entry name" value="AS_sf"/>
</dbReference>
<dbReference type="Pfam" id="PF01425">
    <property type="entry name" value="Amidase"/>
    <property type="match status" value="1"/>
</dbReference>
<feature type="active site" description="Charge relay system" evidence="5">
    <location>
        <position position="133"/>
    </location>
</feature>
<evidence type="ECO:0000259" key="7">
    <source>
        <dbReference type="Pfam" id="PF01425"/>
    </source>
</evidence>
<dbReference type="GO" id="GO:0004040">
    <property type="term" value="F:amidase activity"/>
    <property type="evidence" value="ECO:0007669"/>
    <property type="project" value="UniProtKB-EC"/>
</dbReference>
<dbReference type="SUPFAM" id="SSF75304">
    <property type="entry name" value="Amidase signature (AS) enzymes"/>
    <property type="match status" value="1"/>
</dbReference>
<dbReference type="PROSITE" id="PS00571">
    <property type="entry name" value="AMIDASES"/>
    <property type="match status" value="1"/>
</dbReference>
<evidence type="ECO:0000256" key="4">
    <source>
        <dbReference type="ARBA" id="ARBA00022801"/>
    </source>
</evidence>
<comment type="catalytic activity">
    <reaction evidence="1">
        <text>a monocarboxylic acid amide + H2O = a monocarboxylate + NH4(+)</text>
        <dbReference type="Rhea" id="RHEA:12020"/>
        <dbReference type="ChEBI" id="CHEBI:15377"/>
        <dbReference type="ChEBI" id="CHEBI:28938"/>
        <dbReference type="ChEBI" id="CHEBI:35757"/>
        <dbReference type="ChEBI" id="CHEBI:83628"/>
        <dbReference type="EC" id="3.5.1.4"/>
    </reaction>
</comment>
<feature type="active site" description="Acyl-ester intermediate" evidence="5">
    <location>
        <position position="232"/>
    </location>
</feature>
<dbReference type="EMBL" id="CAJPDR010000296">
    <property type="protein sequence ID" value="CAF9930898.1"/>
    <property type="molecule type" value="Genomic_DNA"/>
</dbReference>
<organism evidence="8 9">
    <name type="scientific">Alectoria fallacina</name>
    <dbReference type="NCBI Taxonomy" id="1903189"/>
    <lineage>
        <taxon>Eukaryota</taxon>
        <taxon>Fungi</taxon>
        <taxon>Dikarya</taxon>
        <taxon>Ascomycota</taxon>
        <taxon>Pezizomycotina</taxon>
        <taxon>Lecanoromycetes</taxon>
        <taxon>OSLEUM clade</taxon>
        <taxon>Lecanoromycetidae</taxon>
        <taxon>Lecanorales</taxon>
        <taxon>Lecanorineae</taxon>
        <taxon>Parmeliaceae</taxon>
        <taxon>Alectoria</taxon>
    </lineage>
</organism>
<dbReference type="EC" id="3.5.1.4" evidence="3"/>
<keyword evidence="9" id="KW-1185">Reference proteome</keyword>
<dbReference type="InterPro" id="IPR020556">
    <property type="entry name" value="Amidase_CS"/>
</dbReference>
<dbReference type="Gene3D" id="3.90.1300.10">
    <property type="entry name" value="Amidase signature (AS) domain"/>
    <property type="match status" value="1"/>
</dbReference>
<evidence type="ECO:0000256" key="5">
    <source>
        <dbReference type="PIRSR" id="PIRSR001221-1"/>
    </source>
</evidence>
<accession>A0A8H3G0C9</accession>
<reference evidence="8" key="1">
    <citation type="submission" date="2021-03" db="EMBL/GenBank/DDBJ databases">
        <authorList>
            <person name="Tagirdzhanova G."/>
        </authorList>
    </citation>
    <scope>NUCLEOTIDE SEQUENCE</scope>
</reference>
<feature type="binding site" evidence="6">
    <location>
        <position position="208"/>
    </location>
    <ligand>
        <name>substrate</name>
    </ligand>
</feature>
<gene>
    <name evidence="8" type="ORF">ALECFALPRED_004753</name>
</gene>
<dbReference type="Proteomes" id="UP000664203">
    <property type="component" value="Unassembled WGS sequence"/>
</dbReference>
<sequence>MSKPTWQEIAEVAQNHRDDSIRRVDPPIPQVADPERLPLDRTDIPKYLLTTEEVIITQTAPEDLVASLASGKYTSTTVATAFLRRAGLAQALTNCITELLPQRAIARANFLDEYHSKHGKPIGPLHGLPISVKEHIGMKGLGLNAGFVSWWDHKGEDDALVLKILWNAGCVFYARTNQPQTLMHLETSNNLYGVTVNPFNSQLTSGGSSGGEGALIALRGSCLGLGTDIGGSIRSPAANCGLYGLRPSSYRIPVSGWSATMLSQEQIIAVLGPLSTSLEGVKMFMKTVINGKPWLNEPSLVPIPWRDQESYLEKPSGKKLKIGVIWHDCVVKPHPPIMRALQEVVEKLKAVQGIEVVDWKPYKHDEAWSIISSLYFCDGGQEETAAIEASGEPWRPLSKFILKDNQSVKKLTVEEIWHWTMKREGYRTEYAKVWNDTATESGETGELEGMVDVILCPVGPGAAPPLDCARYWGYTTQWNLLDYPALVFPVTKVDPTVDVVDQDYKPINEKDKYNDQLWKSGPEKYKGAPVSLQLVGRRYEDEKVIEAMDFIKESIGLPFADFV</sequence>
<feature type="binding site" evidence="6">
    <location>
        <position position="182"/>
    </location>
    <ligand>
        <name>substrate</name>
    </ligand>
</feature>
<name>A0A8H3G0C9_9LECA</name>
<dbReference type="AlphaFoldDB" id="A0A8H3G0C9"/>
<comment type="caution">
    <text evidence="8">The sequence shown here is derived from an EMBL/GenBank/DDBJ whole genome shotgun (WGS) entry which is preliminary data.</text>
</comment>
<protein>
    <recommendedName>
        <fullName evidence="3">amidase</fullName>
        <ecNumber evidence="3">3.5.1.4</ecNumber>
    </recommendedName>
</protein>
<dbReference type="InterPro" id="IPR023631">
    <property type="entry name" value="Amidase_dom"/>
</dbReference>
<dbReference type="OrthoDB" id="6428749at2759"/>